<accession>A0A2M4B472</accession>
<dbReference type="EMBL" id="GGFK01014505">
    <property type="protein sequence ID" value="MBW47826.1"/>
    <property type="molecule type" value="Transcribed_RNA"/>
</dbReference>
<evidence type="ECO:0000313" key="1">
    <source>
        <dbReference type="EMBL" id="MBW47826.1"/>
    </source>
</evidence>
<reference evidence="1" key="1">
    <citation type="submission" date="2018-01" db="EMBL/GenBank/DDBJ databases">
        <title>An insight into the sialome of Amazonian anophelines.</title>
        <authorList>
            <person name="Ribeiro J.M."/>
            <person name="Scarpassa V."/>
            <person name="Calvo E."/>
        </authorList>
    </citation>
    <scope>NUCLEOTIDE SEQUENCE</scope>
    <source>
        <tissue evidence="1">Salivary glands</tissue>
    </source>
</reference>
<dbReference type="AlphaFoldDB" id="A0A2M4B472"/>
<organism evidence="1">
    <name type="scientific">Anopheles triannulatus</name>
    <dbReference type="NCBI Taxonomy" id="58253"/>
    <lineage>
        <taxon>Eukaryota</taxon>
        <taxon>Metazoa</taxon>
        <taxon>Ecdysozoa</taxon>
        <taxon>Arthropoda</taxon>
        <taxon>Hexapoda</taxon>
        <taxon>Insecta</taxon>
        <taxon>Pterygota</taxon>
        <taxon>Neoptera</taxon>
        <taxon>Endopterygota</taxon>
        <taxon>Diptera</taxon>
        <taxon>Nematocera</taxon>
        <taxon>Culicoidea</taxon>
        <taxon>Culicidae</taxon>
        <taxon>Anophelinae</taxon>
        <taxon>Anopheles</taxon>
    </lineage>
</organism>
<protein>
    <submittedName>
        <fullName evidence="1">Putative secreted protein</fullName>
    </submittedName>
</protein>
<proteinExistence type="predicted"/>
<sequence length="98" mass="10828">MSLLSGAEQPILSMMMIIILTSALDPRHSVTRIFFWPRFSRAHRIGTDLSSRNAPKRFSVSFRARWASSSSRVVRAAFSGTLSCACRLCVCPCACACL</sequence>
<name>A0A2M4B472_9DIPT</name>